<dbReference type="PROSITE" id="PS51782">
    <property type="entry name" value="LYSM"/>
    <property type="match status" value="1"/>
</dbReference>
<keyword evidence="3" id="KW-0808">Transferase</keyword>
<dbReference type="PROSITE" id="PS00108">
    <property type="entry name" value="PROTEIN_KINASE_ST"/>
    <property type="match status" value="1"/>
</dbReference>
<evidence type="ECO:0000256" key="6">
    <source>
        <dbReference type="ARBA" id="ARBA00022741"/>
    </source>
</evidence>
<dbReference type="InterPro" id="IPR008271">
    <property type="entry name" value="Ser/Thr_kinase_AS"/>
</dbReference>
<evidence type="ECO:0000256" key="3">
    <source>
        <dbReference type="ARBA" id="ARBA00022679"/>
    </source>
</evidence>
<evidence type="ECO:0000256" key="10">
    <source>
        <dbReference type="ARBA" id="ARBA00023136"/>
    </source>
</evidence>
<dbReference type="InterPro" id="IPR000719">
    <property type="entry name" value="Prot_kinase_dom"/>
</dbReference>
<keyword evidence="5" id="KW-0732">Signal</keyword>
<evidence type="ECO:0000256" key="4">
    <source>
        <dbReference type="ARBA" id="ARBA00022692"/>
    </source>
</evidence>
<dbReference type="FunFam" id="1.10.510.10:FF:000468">
    <property type="entry name" value="PTI1-like tyrosine-protein kinase 3"/>
    <property type="match status" value="1"/>
</dbReference>
<keyword evidence="4 13" id="KW-0812">Transmembrane</keyword>
<dbReference type="Pfam" id="PF01476">
    <property type="entry name" value="LysM"/>
    <property type="match status" value="1"/>
</dbReference>
<dbReference type="RefSeq" id="XP_022632827.1">
    <property type="nucleotide sequence ID" value="XM_022777106.1"/>
</dbReference>
<evidence type="ECO:0000313" key="17">
    <source>
        <dbReference type="RefSeq" id="XP_022632827.1"/>
    </source>
</evidence>
<dbReference type="Pfam" id="PF00069">
    <property type="entry name" value="Pkinase"/>
    <property type="match status" value="1"/>
</dbReference>
<proteinExistence type="predicted"/>
<organism evidence="16 17">
    <name type="scientific">Vigna radiata var. radiata</name>
    <name type="common">Mung bean</name>
    <name type="synonym">Phaseolus aureus</name>
    <dbReference type="NCBI Taxonomy" id="3916"/>
    <lineage>
        <taxon>Eukaryota</taxon>
        <taxon>Viridiplantae</taxon>
        <taxon>Streptophyta</taxon>
        <taxon>Embryophyta</taxon>
        <taxon>Tracheophyta</taxon>
        <taxon>Spermatophyta</taxon>
        <taxon>Magnoliopsida</taxon>
        <taxon>eudicotyledons</taxon>
        <taxon>Gunneridae</taxon>
        <taxon>Pentapetalae</taxon>
        <taxon>rosids</taxon>
        <taxon>fabids</taxon>
        <taxon>Fabales</taxon>
        <taxon>Fabaceae</taxon>
        <taxon>Papilionoideae</taxon>
        <taxon>50 kb inversion clade</taxon>
        <taxon>NPAAA clade</taxon>
        <taxon>indigoferoid/millettioid clade</taxon>
        <taxon>Phaseoleae</taxon>
        <taxon>Vigna</taxon>
    </lineage>
</organism>
<reference evidence="17" key="1">
    <citation type="submission" date="2025-08" db="UniProtKB">
        <authorList>
            <consortium name="RefSeq"/>
        </authorList>
    </citation>
    <scope>IDENTIFICATION</scope>
    <source>
        <tissue evidence="17">Leaf</tissue>
    </source>
</reference>
<evidence type="ECO:0000256" key="9">
    <source>
        <dbReference type="ARBA" id="ARBA00022989"/>
    </source>
</evidence>
<evidence type="ECO:0000256" key="8">
    <source>
        <dbReference type="ARBA" id="ARBA00022840"/>
    </source>
</evidence>
<feature type="domain" description="LysM" evidence="15">
    <location>
        <begin position="174"/>
        <end position="220"/>
    </location>
</feature>
<dbReference type="InterPro" id="IPR011009">
    <property type="entry name" value="Kinase-like_dom_sf"/>
</dbReference>
<evidence type="ECO:0000256" key="1">
    <source>
        <dbReference type="ARBA" id="ARBA00004162"/>
    </source>
</evidence>
<name>A0A3Q0ERI3_VIGRR</name>
<dbReference type="Gene3D" id="1.10.510.10">
    <property type="entry name" value="Transferase(Phosphotransferase) domain 1"/>
    <property type="match status" value="1"/>
</dbReference>
<dbReference type="OrthoDB" id="4062651at2759"/>
<evidence type="ECO:0000256" key="2">
    <source>
        <dbReference type="ARBA" id="ARBA00022475"/>
    </source>
</evidence>
<dbReference type="SUPFAM" id="SSF54106">
    <property type="entry name" value="LysM domain"/>
    <property type="match status" value="1"/>
</dbReference>
<dbReference type="GO" id="GO:0005524">
    <property type="term" value="F:ATP binding"/>
    <property type="evidence" value="ECO:0007669"/>
    <property type="project" value="UniProtKB-UniRule"/>
</dbReference>
<keyword evidence="16" id="KW-1185">Reference proteome</keyword>
<dbReference type="InterPro" id="IPR017441">
    <property type="entry name" value="Protein_kinase_ATP_BS"/>
</dbReference>
<evidence type="ECO:0000313" key="16">
    <source>
        <dbReference type="Proteomes" id="UP000087766"/>
    </source>
</evidence>
<evidence type="ECO:0000259" key="14">
    <source>
        <dbReference type="PROSITE" id="PS50011"/>
    </source>
</evidence>
<evidence type="ECO:0000256" key="5">
    <source>
        <dbReference type="ARBA" id="ARBA00022729"/>
    </source>
</evidence>
<evidence type="ECO:0000256" key="13">
    <source>
        <dbReference type="SAM" id="Phobius"/>
    </source>
</evidence>
<accession>A0A3Q0ERI3</accession>
<feature type="transmembrane region" description="Helical" evidence="13">
    <location>
        <begin position="241"/>
        <end position="261"/>
    </location>
</feature>
<evidence type="ECO:0000256" key="11">
    <source>
        <dbReference type="ARBA" id="ARBA00023157"/>
    </source>
</evidence>
<dbReference type="InterPro" id="IPR018392">
    <property type="entry name" value="LysM"/>
</dbReference>
<dbReference type="KEGG" id="vra:106780768"/>
<dbReference type="STRING" id="3916.A0A3Q0ERI3"/>
<dbReference type="PANTHER" id="PTHR46204:SF8">
    <property type="entry name" value="PROTEIN KINASE DOMAIN-CONTAINING PROTEIN"/>
    <property type="match status" value="1"/>
</dbReference>
<keyword evidence="11" id="KW-1015">Disulfide bond</keyword>
<feature type="binding site" evidence="12">
    <location>
        <position position="352"/>
    </location>
    <ligand>
        <name>ATP</name>
        <dbReference type="ChEBI" id="CHEBI:30616"/>
    </ligand>
</feature>
<sequence>MFSLFSLLHQGSFYITTMASLTPLLPFLFPFLATSFVTVFSFQVSIKPTNLSPLSCSDKILTCNASLYHISHNLTIQQIASFYSVTSSHVTPIKHGTKEDYLITVPCSCKHTSDLSGYFYDTTYKVKLHDTFVNISNLVFSGQAWPVNGTLHPDENLAIHLPCGCSESDSQIVVTYTVQPDDTPTVIANLLNASLVDMMSMNKVLAPNFNFIDVGWVLFVPKGSKGLLPGTAAKLKWTTTIIGILAGVTFLSVTTTIILIVRVNKVNQMIGEDSHLISRRSMANRTISSKFNFQKESIEDVISLESERPIVYNLEEIEEATNNFDESRKIGSGGYGSVYFGVLGNKEVAVKKMRSNKSKEFYAELKVLCKIHHINIVELLGYANGEDDLYLVYEYVPNGSLSNHLHNPLLKGNQPLSWSVRVQIALDAAKGLEYIHDYTKARYVHRDIKSSNILLDDKFRAKVGDFGLAKLVDRTDDENFITTRLVGTPGYLPPESLKELQVTPKTDVFAFGVVLSELLTGKRALFRESQEEIKMKSLISVVNTIFQDDEPEIALEDAIDKNLEASYRMEDVYKMAEIAEWCLQEDPIERPEMRDIIGALSQIVMSSIEWEASLCGNSQVFSGLYSGR</sequence>
<dbReference type="Proteomes" id="UP000087766">
    <property type="component" value="Unplaced"/>
</dbReference>
<keyword evidence="6 12" id="KW-0547">Nucleotide-binding</keyword>
<dbReference type="InterPro" id="IPR036779">
    <property type="entry name" value="LysM_dom_sf"/>
</dbReference>
<dbReference type="SUPFAM" id="SSF56112">
    <property type="entry name" value="Protein kinase-like (PK-like)"/>
    <property type="match status" value="1"/>
</dbReference>
<dbReference type="AlphaFoldDB" id="A0A3Q0ERI3"/>
<dbReference type="GO" id="GO:0045087">
    <property type="term" value="P:innate immune response"/>
    <property type="evidence" value="ECO:0007669"/>
    <property type="project" value="InterPro"/>
</dbReference>
<dbReference type="PROSITE" id="PS50011">
    <property type="entry name" value="PROTEIN_KINASE_DOM"/>
    <property type="match status" value="1"/>
</dbReference>
<protein>
    <submittedName>
        <fullName evidence="17">LysM domain receptor-like kinase 3</fullName>
    </submittedName>
</protein>
<comment type="subcellular location">
    <subcellularLocation>
        <location evidence="1">Cell membrane</location>
        <topology evidence="1">Single-pass membrane protein</topology>
    </subcellularLocation>
</comment>
<dbReference type="Gene3D" id="3.10.350.10">
    <property type="entry name" value="LysM domain"/>
    <property type="match status" value="1"/>
</dbReference>
<keyword evidence="10 13" id="KW-0472">Membrane</keyword>
<dbReference type="PROSITE" id="PS00107">
    <property type="entry name" value="PROTEIN_KINASE_ATP"/>
    <property type="match status" value="1"/>
</dbReference>
<keyword evidence="8 12" id="KW-0067">ATP-binding</keyword>
<evidence type="ECO:0000259" key="15">
    <source>
        <dbReference type="PROSITE" id="PS51782"/>
    </source>
</evidence>
<dbReference type="Gene3D" id="3.30.200.20">
    <property type="entry name" value="Phosphorylase Kinase, domain 1"/>
    <property type="match status" value="1"/>
</dbReference>
<gene>
    <name evidence="17" type="primary">LOC106780768</name>
</gene>
<keyword evidence="9 13" id="KW-1133">Transmembrane helix</keyword>
<dbReference type="GO" id="GO:0005886">
    <property type="term" value="C:plasma membrane"/>
    <property type="evidence" value="ECO:0007669"/>
    <property type="project" value="UniProtKB-SubCell"/>
</dbReference>
<dbReference type="GO" id="GO:0019199">
    <property type="term" value="F:transmembrane receptor protein kinase activity"/>
    <property type="evidence" value="ECO:0007669"/>
    <property type="project" value="InterPro"/>
</dbReference>
<evidence type="ECO:0000256" key="12">
    <source>
        <dbReference type="PROSITE-ProRule" id="PRU10141"/>
    </source>
</evidence>
<dbReference type="PANTHER" id="PTHR46204">
    <property type="entry name" value="CHITIN ELICITOR RECEPTOR KINASE 1-RELATED"/>
    <property type="match status" value="1"/>
</dbReference>
<dbReference type="SMART" id="SM00220">
    <property type="entry name" value="S_TKc"/>
    <property type="match status" value="1"/>
</dbReference>
<keyword evidence="7" id="KW-0418">Kinase</keyword>
<dbReference type="GeneID" id="106780768"/>
<keyword evidence="2" id="KW-1003">Cell membrane</keyword>
<dbReference type="InterPro" id="IPR044812">
    <property type="entry name" value="CERK1/LYK3-like"/>
</dbReference>
<feature type="domain" description="Protein kinase" evidence="14">
    <location>
        <begin position="324"/>
        <end position="605"/>
    </location>
</feature>
<dbReference type="SMART" id="SM00257">
    <property type="entry name" value="LysM"/>
    <property type="match status" value="1"/>
</dbReference>
<dbReference type="FunFam" id="3.30.200.20:FF:000526">
    <property type="entry name" value="Kinase family protein"/>
    <property type="match status" value="1"/>
</dbReference>
<evidence type="ECO:0000256" key="7">
    <source>
        <dbReference type="ARBA" id="ARBA00022777"/>
    </source>
</evidence>
<feature type="transmembrane region" description="Helical" evidence="13">
    <location>
        <begin position="20"/>
        <end position="42"/>
    </location>
</feature>